<dbReference type="EMBL" id="CADEPM010000004">
    <property type="protein sequence ID" value="CAB3404244.1"/>
    <property type="molecule type" value="Genomic_DNA"/>
</dbReference>
<dbReference type="PANTHER" id="PTHR44321:SF1">
    <property type="entry name" value="TRANSDUCIN BETA-LIKE PROTEIN 2"/>
    <property type="match status" value="1"/>
</dbReference>
<keyword evidence="2" id="KW-0812">Transmembrane</keyword>
<dbReference type="OrthoDB" id="200924at2759"/>
<dbReference type="GO" id="GO:0005783">
    <property type="term" value="C:endoplasmic reticulum"/>
    <property type="evidence" value="ECO:0007669"/>
    <property type="project" value="TreeGrafter"/>
</dbReference>
<dbReference type="Proteomes" id="UP000494206">
    <property type="component" value="Unassembled WGS sequence"/>
</dbReference>
<organism evidence="3 4">
    <name type="scientific">Caenorhabditis bovis</name>
    <dbReference type="NCBI Taxonomy" id="2654633"/>
    <lineage>
        <taxon>Eukaryota</taxon>
        <taxon>Metazoa</taxon>
        <taxon>Ecdysozoa</taxon>
        <taxon>Nematoda</taxon>
        <taxon>Chromadorea</taxon>
        <taxon>Rhabditida</taxon>
        <taxon>Rhabditina</taxon>
        <taxon>Rhabditomorpha</taxon>
        <taxon>Rhabditoidea</taxon>
        <taxon>Rhabditidae</taxon>
        <taxon>Peloderinae</taxon>
        <taxon>Caenorhabditis</taxon>
    </lineage>
</organism>
<evidence type="ECO:0000313" key="4">
    <source>
        <dbReference type="Proteomes" id="UP000494206"/>
    </source>
</evidence>
<feature type="repeat" description="WD" evidence="1">
    <location>
        <begin position="185"/>
        <end position="219"/>
    </location>
</feature>
<dbReference type="Gene3D" id="2.130.10.10">
    <property type="entry name" value="YVTN repeat-like/Quinoprotein amine dehydrogenase"/>
    <property type="match status" value="2"/>
</dbReference>
<evidence type="ECO:0000256" key="1">
    <source>
        <dbReference type="PROSITE-ProRule" id="PRU00221"/>
    </source>
</evidence>
<name>A0A8S1EXI2_9PELO</name>
<dbReference type="InterPro" id="IPR042410">
    <property type="entry name" value="WBSCR13"/>
</dbReference>
<dbReference type="InterPro" id="IPR036322">
    <property type="entry name" value="WD40_repeat_dom_sf"/>
</dbReference>
<dbReference type="AlphaFoldDB" id="A0A8S1EXI2"/>
<dbReference type="SUPFAM" id="SSF50978">
    <property type="entry name" value="WD40 repeat-like"/>
    <property type="match status" value="1"/>
</dbReference>
<feature type="transmembrane region" description="Helical" evidence="2">
    <location>
        <begin position="7"/>
        <end position="30"/>
    </location>
</feature>
<dbReference type="InterPro" id="IPR001680">
    <property type="entry name" value="WD40_rpt"/>
</dbReference>
<feature type="repeat" description="WD" evidence="1">
    <location>
        <begin position="85"/>
        <end position="126"/>
    </location>
</feature>
<keyword evidence="4" id="KW-1185">Reference proteome</keyword>
<keyword evidence="2" id="KW-0472">Membrane</keyword>
<keyword evidence="2" id="KW-1133">Transmembrane helix</keyword>
<keyword evidence="1" id="KW-0853">WD repeat</keyword>
<sequence length="447" mass="50643">MIDIDSLSLPVLIAALIGVITIMGTAIIYLTRKQNETDEDVDAVMDEIVQTVSTEPPKKNKHQRKNDQWKAKVNEIKHLWFVTTLKGHTSNVVDIDFATGGKKFVSISDDRTAFLWDVRDFENKEHKCSRQVIEYDTPTHVSFAPDCKSVVFSMRRENKICVYRLVKKEGTSSHHFSHVENLDFEKRHQPDITDIGIASNAKYLMTASTDNKIYLYDLRGSVLKCIDAKANSLHDCRLSPDGRFVIVSGFTPDVFVYEPIFSRDGNFQDAKKVFNMSGHSSGVLAAAFNSASTRAVTVSRDGFWRIFDIDIRYNAGQDATILRKGRIEELAGLSSENMRLAMSPSGNSFSISIGSNLMIFSSEDENKKFPELCELHDERISAIRYSSDGKLIATCGDKYIRVVRNVPEYHSIVTKLTRELPECTQETARRRIKEQIEEAKKELAKFE</sequence>
<proteinExistence type="predicted"/>
<dbReference type="SMART" id="SM00320">
    <property type="entry name" value="WD40"/>
    <property type="match status" value="5"/>
</dbReference>
<evidence type="ECO:0000313" key="3">
    <source>
        <dbReference type="EMBL" id="CAB3404244.1"/>
    </source>
</evidence>
<dbReference type="GO" id="GO:0030968">
    <property type="term" value="P:endoplasmic reticulum unfolded protein response"/>
    <property type="evidence" value="ECO:0007669"/>
    <property type="project" value="TreeGrafter"/>
</dbReference>
<dbReference type="PROSITE" id="PS50082">
    <property type="entry name" value="WD_REPEATS_2"/>
    <property type="match status" value="2"/>
</dbReference>
<comment type="caution">
    <text evidence="3">The sequence shown here is derived from an EMBL/GenBank/DDBJ whole genome shotgun (WGS) entry which is preliminary data.</text>
</comment>
<reference evidence="3 4" key="1">
    <citation type="submission" date="2020-04" db="EMBL/GenBank/DDBJ databases">
        <authorList>
            <person name="Laetsch R D."/>
            <person name="Stevens L."/>
            <person name="Kumar S."/>
            <person name="Blaxter L. M."/>
        </authorList>
    </citation>
    <scope>NUCLEOTIDE SEQUENCE [LARGE SCALE GENOMIC DNA]</scope>
</reference>
<evidence type="ECO:0000256" key="2">
    <source>
        <dbReference type="SAM" id="Phobius"/>
    </source>
</evidence>
<accession>A0A8S1EXI2</accession>
<protein>
    <submittedName>
        <fullName evidence="3">Uncharacterized protein</fullName>
    </submittedName>
</protein>
<dbReference type="Pfam" id="PF00400">
    <property type="entry name" value="WD40"/>
    <property type="match status" value="4"/>
</dbReference>
<dbReference type="PROSITE" id="PS50294">
    <property type="entry name" value="WD_REPEATS_REGION"/>
    <property type="match status" value="1"/>
</dbReference>
<dbReference type="InterPro" id="IPR015943">
    <property type="entry name" value="WD40/YVTN_repeat-like_dom_sf"/>
</dbReference>
<dbReference type="PANTHER" id="PTHR44321">
    <property type="entry name" value="TRANSDUCIN BETA-LIKE PROTEIN 2"/>
    <property type="match status" value="1"/>
</dbReference>
<gene>
    <name evidence="3" type="ORF">CBOVIS_LOCUS6615</name>
</gene>